<accession>A0A916Z5X9</accession>
<keyword evidence="2" id="KW-1185">Reference proteome</keyword>
<evidence type="ECO:0000313" key="1">
    <source>
        <dbReference type="EMBL" id="GGD78062.1"/>
    </source>
</evidence>
<proteinExistence type="predicted"/>
<dbReference type="Proteomes" id="UP000612456">
    <property type="component" value="Unassembled WGS sequence"/>
</dbReference>
<protein>
    <submittedName>
        <fullName evidence="1">Uncharacterized protein</fullName>
    </submittedName>
</protein>
<organism evidence="1 2">
    <name type="scientific">Paenibacillus nasutitermitis</name>
    <dbReference type="NCBI Taxonomy" id="1652958"/>
    <lineage>
        <taxon>Bacteria</taxon>
        <taxon>Bacillati</taxon>
        <taxon>Bacillota</taxon>
        <taxon>Bacilli</taxon>
        <taxon>Bacillales</taxon>
        <taxon>Paenibacillaceae</taxon>
        <taxon>Paenibacillus</taxon>
    </lineage>
</organism>
<sequence length="91" mass="11083">MEIDIFRQYTVFLTLIECMFPSKNDREEEYEWPEFFKIRNIKGQSVLLHIKVKSPHLQRTTHLKQEIQTPPYTWCFFAFKRGLALYRNLAL</sequence>
<dbReference type="EMBL" id="BMHP01000003">
    <property type="protein sequence ID" value="GGD78062.1"/>
    <property type="molecule type" value="Genomic_DNA"/>
</dbReference>
<reference evidence="1" key="1">
    <citation type="journal article" date="2014" name="Int. J. Syst. Evol. Microbiol.">
        <title>Complete genome sequence of Corynebacterium casei LMG S-19264T (=DSM 44701T), isolated from a smear-ripened cheese.</title>
        <authorList>
            <consortium name="US DOE Joint Genome Institute (JGI-PGF)"/>
            <person name="Walter F."/>
            <person name="Albersmeier A."/>
            <person name="Kalinowski J."/>
            <person name="Ruckert C."/>
        </authorList>
    </citation>
    <scope>NUCLEOTIDE SEQUENCE</scope>
    <source>
        <strain evidence="1">CGMCC 1.15178</strain>
    </source>
</reference>
<evidence type="ECO:0000313" key="2">
    <source>
        <dbReference type="Proteomes" id="UP000612456"/>
    </source>
</evidence>
<gene>
    <name evidence="1" type="ORF">GCM10010911_40090</name>
</gene>
<reference evidence="1" key="2">
    <citation type="submission" date="2020-09" db="EMBL/GenBank/DDBJ databases">
        <authorList>
            <person name="Sun Q."/>
            <person name="Zhou Y."/>
        </authorList>
    </citation>
    <scope>NUCLEOTIDE SEQUENCE</scope>
    <source>
        <strain evidence="1">CGMCC 1.15178</strain>
    </source>
</reference>
<dbReference type="AlphaFoldDB" id="A0A916Z5X9"/>
<name>A0A916Z5X9_9BACL</name>
<comment type="caution">
    <text evidence="1">The sequence shown here is derived from an EMBL/GenBank/DDBJ whole genome shotgun (WGS) entry which is preliminary data.</text>
</comment>